<keyword evidence="5 7" id="KW-1133">Transmembrane helix</keyword>
<feature type="transmembrane region" description="Helical" evidence="7">
    <location>
        <begin position="304"/>
        <end position="330"/>
    </location>
</feature>
<dbReference type="RefSeq" id="WP_187785066.1">
    <property type="nucleotide sequence ID" value="NZ_JACTVA010000023.1"/>
</dbReference>
<evidence type="ECO:0000256" key="2">
    <source>
        <dbReference type="ARBA" id="ARBA00022448"/>
    </source>
</evidence>
<keyword evidence="10" id="KW-1185">Reference proteome</keyword>
<sequence length="336" mass="35964">MSRYIAKRLLAAAVMAILASAVIFLIANLVPGDPVLAQLGDIAASDPATVARWRAKWGLDLPLWERYGIFLGGLVQGDLGMSIATRRPVLDDIIQYAPATLELATVAFLLSLAIGIPLGIAAAVWRDGWVDSLARGLSLLGVSAPTFWLAFIMLAIFYGGLEWAPGPGRLDPIAFPPEGPTGLFLFDSLWAGDWETFTDAAAHLVLPSIVLAAATIGLITRTTRAAMLDSLQQDYVRVSRAKGLRGWTVVMRHALPNALVPVVTLGGLAYANLLAGAVMTETVFAWPGLGRYTFRSAAALDFPAIVGITLVVSITYLLVNLVVDMSYAILDPRVRR</sequence>
<evidence type="ECO:0000259" key="8">
    <source>
        <dbReference type="PROSITE" id="PS50928"/>
    </source>
</evidence>
<dbReference type="InterPro" id="IPR000515">
    <property type="entry name" value="MetI-like"/>
</dbReference>
<accession>A0ABR7RMS0</accession>
<gene>
    <name evidence="9" type="ORF">IBL26_13750</name>
</gene>
<evidence type="ECO:0000313" key="10">
    <source>
        <dbReference type="Proteomes" id="UP000626026"/>
    </source>
</evidence>
<feature type="transmembrane region" description="Helical" evidence="7">
    <location>
        <begin position="200"/>
        <end position="219"/>
    </location>
</feature>
<keyword evidence="6 7" id="KW-0472">Membrane</keyword>
<dbReference type="InterPro" id="IPR035906">
    <property type="entry name" value="MetI-like_sf"/>
</dbReference>
<dbReference type="PANTHER" id="PTHR43163:SF8">
    <property type="entry name" value="D,D-DIPEPTIDE TRANSPORT SYSTEM PERMEASE PROTEIN DDPB-RELATED"/>
    <property type="match status" value="1"/>
</dbReference>
<feature type="domain" description="ABC transmembrane type-1" evidence="8">
    <location>
        <begin position="97"/>
        <end position="323"/>
    </location>
</feature>
<reference evidence="9 10" key="1">
    <citation type="journal article" date="2013" name="Int. J. Syst. Evol. Microbiol.">
        <title>Roseomonas aerophila sp. nov., isolated from air.</title>
        <authorList>
            <person name="Kim S.J."/>
            <person name="Weon H.Y."/>
            <person name="Ahn J.H."/>
            <person name="Hong S.B."/>
            <person name="Seok S.J."/>
            <person name="Whang K.S."/>
            <person name="Kwon S.W."/>
        </authorList>
    </citation>
    <scope>NUCLEOTIDE SEQUENCE [LARGE SCALE GENOMIC DNA]</scope>
    <source>
        <strain evidence="9 10">NBRC 108923</strain>
    </source>
</reference>
<comment type="similarity">
    <text evidence="7">Belongs to the binding-protein-dependent transport system permease family.</text>
</comment>
<dbReference type="Gene3D" id="1.10.3720.10">
    <property type="entry name" value="MetI-like"/>
    <property type="match status" value="1"/>
</dbReference>
<keyword evidence="3" id="KW-1003">Cell membrane</keyword>
<dbReference type="SUPFAM" id="SSF161098">
    <property type="entry name" value="MetI-like"/>
    <property type="match status" value="1"/>
</dbReference>
<feature type="transmembrane region" description="Helical" evidence="7">
    <location>
        <begin position="258"/>
        <end position="284"/>
    </location>
</feature>
<comment type="subcellular location">
    <subcellularLocation>
        <location evidence="1 7">Cell membrane</location>
        <topology evidence="1 7">Multi-pass membrane protein</topology>
    </subcellularLocation>
</comment>
<evidence type="ECO:0000256" key="1">
    <source>
        <dbReference type="ARBA" id="ARBA00004651"/>
    </source>
</evidence>
<dbReference type="PANTHER" id="PTHR43163">
    <property type="entry name" value="DIPEPTIDE TRANSPORT SYSTEM PERMEASE PROTEIN DPPB-RELATED"/>
    <property type="match status" value="1"/>
</dbReference>
<dbReference type="Pfam" id="PF00528">
    <property type="entry name" value="BPD_transp_1"/>
    <property type="match status" value="1"/>
</dbReference>
<dbReference type="Proteomes" id="UP000626026">
    <property type="component" value="Unassembled WGS sequence"/>
</dbReference>
<evidence type="ECO:0000256" key="4">
    <source>
        <dbReference type="ARBA" id="ARBA00022692"/>
    </source>
</evidence>
<keyword evidence="4 7" id="KW-0812">Transmembrane</keyword>
<protein>
    <submittedName>
        <fullName evidence="9">ABC transporter permease</fullName>
    </submittedName>
</protein>
<organism evidence="9 10">
    <name type="scientific">Teichococcus aerophilus</name>
    <dbReference type="NCBI Taxonomy" id="1224513"/>
    <lineage>
        <taxon>Bacteria</taxon>
        <taxon>Pseudomonadati</taxon>
        <taxon>Pseudomonadota</taxon>
        <taxon>Alphaproteobacteria</taxon>
        <taxon>Acetobacterales</taxon>
        <taxon>Roseomonadaceae</taxon>
        <taxon>Roseomonas</taxon>
    </lineage>
</organism>
<evidence type="ECO:0000256" key="3">
    <source>
        <dbReference type="ARBA" id="ARBA00022475"/>
    </source>
</evidence>
<feature type="transmembrane region" description="Helical" evidence="7">
    <location>
        <begin position="103"/>
        <end position="125"/>
    </location>
</feature>
<dbReference type="CDD" id="cd06261">
    <property type="entry name" value="TM_PBP2"/>
    <property type="match status" value="1"/>
</dbReference>
<feature type="transmembrane region" description="Helical" evidence="7">
    <location>
        <begin position="137"/>
        <end position="161"/>
    </location>
</feature>
<evidence type="ECO:0000256" key="5">
    <source>
        <dbReference type="ARBA" id="ARBA00022989"/>
    </source>
</evidence>
<evidence type="ECO:0000313" key="9">
    <source>
        <dbReference type="EMBL" id="MBC9207904.1"/>
    </source>
</evidence>
<keyword evidence="2 7" id="KW-0813">Transport</keyword>
<feature type="transmembrane region" description="Helical" evidence="7">
    <location>
        <begin position="9"/>
        <end position="30"/>
    </location>
</feature>
<proteinExistence type="inferred from homology"/>
<comment type="caution">
    <text evidence="9">The sequence shown here is derived from an EMBL/GenBank/DDBJ whole genome shotgun (WGS) entry which is preliminary data.</text>
</comment>
<name>A0ABR7RMS0_9PROT</name>
<evidence type="ECO:0000256" key="6">
    <source>
        <dbReference type="ARBA" id="ARBA00023136"/>
    </source>
</evidence>
<evidence type="ECO:0000256" key="7">
    <source>
        <dbReference type="RuleBase" id="RU363032"/>
    </source>
</evidence>
<dbReference type="Pfam" id="PF19300">
    <property type="entry name" value="BPD_transp_1_N"/>
    <property type="match status" value="1"/>
</dbReference>
<dbReference type="EMBL" id="JACTVA010000023">
    <property type="protein sequence ID" value="MBC9207904.1"/>
    <property type="molecule type" value="Genomic_DNA"/>
</dbReference>
<dbReference type="PROSITE" id="PS50928">
    <property type="entry name" value="ABC_TM1"/>
    <property type="match status" value="1"/>
</dbReference>
<dbReference type="InterPro" id="IPR045621">
    <property type="entry name" value="BPD_transp_1_N"/>
</dbReference>